<dbReference type="InterPro" id="IPR023210">
    <property type="entry name" value="NADP_OxRdtase_dom"/>
</dbReference>
<dbReference type="InterPro" id="IPR036812">
    <property type="entry name" value="NAD(P)_OxRdtase_dom_sf"/>
</dbReference>
<organism evidence="2 3">
    <name type="scientific">Kribbella sandramycini</name>
    <dbReference type="NCBI Taxonomy" id="60450"/>
    <lineage>
        <taxon>Bacteria</taxon>
        <taxon>Bacillati</taxon>
        <taxon>Actinomycetota</taxon>
        <taxon>Actinomycetes</taxon>
        <taxon>Propionibacteriales</taxon>
        <taxon>Kribbellaceae</taxon>
        <taxon>Kribbella</taxon>
    </lineage>
</organism>
<dbReference type="Gene3D" id="3.20.20.100">
    <property type="entry name" value="NADP-dependent oxidoreductase domain"/>
    <property type="match status" value="1"/>
</dbReference>
<dbReference type="SUPFAM" id="SSF51430">
    <property type="entry name" value="NAD(P)-linked oxidoreductase"/>
    <property type="match status" value="1"/>
</dbReference>
<accession>A0A7Y4L5N8</accession>
<keyword evidence="3" id="KW-1185">Reference proteome</keyword>
<dbReference type="RefSeq" id="WP_171678055.1">
    <property type="nucleotide sequence ID" value="NZ_BAAAGT010000008.1"/>
</dbReference>
<evidence type="ECO:0000313" key="3">
    <source>
        <dbReference type="Proteomes" id="UP000534306"/>
    </source>
</evidence>
<dbReference type="GO" id="GO:0005829">
    <property type="term" value="C:cytosol"/>
    <property type="evidence" value="ECO:0007669"/>
    <property type="project" value="TreeGrafter"/>
</dbReference>
<evidence type="ECO:0000313" key="2">
    <source>
        <dbReference type="EMBL" id="NOL44819.1"/>
    </source>
</evidence>
<reference evidence="2 3" key="1">
    <citation type="submission" date="2020-05" db="EMBL/GenBank/DDBJ databases">
        <title>Genome sequence of Kribbella sandramycini ATCC 39419.</title>
        <authorList>
            <person name="Maclea K.S."/>
            <person name="Fair J.L."/>
        </authorList>
    </citation>
    <scope>NUCLEOTIDE SEQUENCE [LARGE SCALE GENOMIC DNA]</scope>
    <source>
        <strain evidence="2 3">ATCC 39419</strain>
    </source>
</reference>
<dbReference type="GO" id="GO:0016491">
    <property type="term" value="F:oxidoreductase activity"/>
    <property type="evidence" value="ECO:0007669"/>
    <property type="project" value="InterPro"/>
</dbReference>
<name>A0A7Y4L5N8_9ACTN</name>
<dbReference type="InterPro" id="IPR050523">
    <property type="entry name" value="AKR_Detox_Biosynth"/>
</dbReference>
<sequence length="307" mass="33127">MTTVELGSSETTASRVILGLMRIKEKTDAEIRTLVGTAREAGVTMFDHADIYGGPHGCEQRYGDAAPVPAAERDQILLQSKVGIRSGFFDSSREHILSSVDQSLAALRTEYLDVLLIHRPDTLVEPDEVAAAFDELHSKGKVRAFGVSNHTPGQIELLRKSVRQPLIANQLQFSIANAALVAQGLAANIMGLEQSADRDLGILDYSRLNNITLQTWGSVQSPASGVFIGDRTNYPALNDALDEIANAHSTSADAIAIAWLARHPAQMQIVIGTTTPSRVQDAAAGAAIRLSREEWYRLYTAAGNTLP</sequence>
<evidence type="ECO:0000259" key="1">
    <source>
        <dbReference type="Pfam" id="PF00248"/>
    </source>
</evidence>
<gene>
    <name evidence="2" type="ORF">HPO96_31670</name>
</gene>
<comment type="caution">
    <text evidence="2">The sequence shown here is derived from an EMBL/GenBank/DDBJ whole genome shotgun (WGS) entry which is preliminary data.</text>
</comment>
<dbReference type="Pfam" id="PF00248">
    <property type="entry name" value="Aldo_ket_red"/>
    <property type="match status" value="1"/>
</dbReference>
<dbReference type="AlphaFoldDB" id="A0A7Y4L5N8"/>
<dbReference type="InterPro" id="IPR020471">
    <property type="entry name" value="AKR"/>
</dbReference>
<protein>
    <submittedName>
        <fullName evidence="2">Aldo/keto reductase family oxidoreductase</fullName>
    </submittedName>
</protein>
<dbReference type="PRINTS" id="PR00069">
    <property type="entry name" value="ALDKETRDTASE"/>
</dbReference>
<feature type="domain" description="NADP-dependent oxidoreductase" evidence="1">
    <location>
        <begin position="16"/>
        <end position="298"/>
    </location>
</feature>
<dbReference type="PANTHER" id="PTHR43364:SF1">
    <property type="entry name" value="OXIDOREDUCTASE YDHF"/>
    <property type="match status" value="1"/>
</dbReference>
<dbReference type="Proteomes" id="UP000534306">
    <property type="component" value="Unassembled WGS sequence"/>
</dbReference>
<proteinExistence type="predicted"/>
<dbReference type="PANTHER" id="PTHR43364">
    <property type="entry name" value="NADH-SPECIFIC METHYLGLYOXAL REDUCTASE-RELATED"/>
    <property type="match status" value="1"/>
</dbReference>
<dbReference type="EMBL" id="JABJRC010000009">
    <property type="protein sequence ID" value="NOL44819.1"/>
    <property type="molecule type" value="Genomic_DNA"/>
</dbReference>